<dbReference type="Pfam" id="PF04055">
    <property type="entry name" value="Radical_SAM"/>
    <property type="match status" value="1"/>
</dbReference>
<keyword evidence="9" id="KW-1185">Reference proteome</keyword>
<feature type="compositionally biased region" description="Basic and acidic residues" evidence="6">
    <location>
        <begin position="198"/>
        <end position="208"/>
    </location>
</feature>
<dbReference type="InterPro" id="IPR006638">
    <property type="entry name" value="Elp3/MiaA/NifB-like_rSAM"/>
</dbReference>
<dbReference type="PANTHER" id="PTHR21180">
    <property type="entry name" value="ENDONUCLEASE/EXONUCLEASE/PHOSPHATASE FAMILY DOMAIN-CONTAINING PROTEIN 1"/>
    <property type="match status" value="1"/>
</dbReference>
<dbReference type="InterPro" id="IPR023874">
    <property type="entry name" value="DNA_rSAM_put"/>
</dbReference>
<sequence>MKPDLARKLAILSDAAKYDASCASSGTTKRNAARGGIGSTEGSGICHAYTPDGRCISLLKILMTNFCIFDCAYCVNRVSSNVERARFSVEEVVSLTLEFYRRNYIEGLFLSSGIIRSPDQTMGDMVRIARTLRQDHGFKGYIHLKTIPDAAPELLDEAGLYADRLSINIELPRDDSIRRLAPEKRPETIRTAMARVRGAREASRDRSHTGKRPARFAPAGQSTQMIVGADGASDAAILSTSARLYTGYGLKRVYYSAFSPIPDSSAMLPLVKPPLIREHRLYQADWLMRFYGFEADEIASATPEGMLDLAIDPKLAWALGHRAQFPVDVNRAPRELLLRVPGFGTRTVDRILAARRQRCLGWDDLVRIGAPMAKAQPFVTVPGWSPGALTDSADLRARYAPPPEQLSLF</sequence>
<dbReference type="InterPro" id="IPR058240">
    <property type="entry name" value="rSAM_sf"/>
</dbReference>
<feature type="region of interest" description="Disordered" evidence="6">
    <location>
        <begin position="196"/>
        <end position="220"/>
    </location>
</feature>
<evidence type="ECO:0000256" key="6">
    <source>
        <dbReference type="SAM" id="MobiDB-lite"/>
    </source>
</evidence>
<dbReference type="Gene3D" id="3.20.20.70">
    <property type="entry name" value="Aldolase class I"/>
    <property type="match status" value="1"/>
</dbReference>
<evidence type="ECO:0000256" key="2">
    <source>
        <dbReference type="ARBA" id="ARBA00022691"/>
    </source>
</evidence>
<dbReference type="GO" id="GO:0046872">
    <property type="term" value="F:metal ion binding"/>
    <property type="evidence" value="ECO:0007669"/>
    <property type="project" value="UniProtKB-KW"/>
</dbReference>
<dbReference type="AlphaFoldDB" id="A0A099FE11"/>
<dbReference type="PANTHER" id="PTHR21180:SF9">
    <property type="entry name" value="TYPE II SECRETION SYSTEM PROTEIN K"/>
    <property type="match status" value="1"/>
</dbReference>
<comment type="caution">
    <text evidence="8">The sequence shown here is derived from an EMBL/GenBank/DDBJ whole genome shotgun (WGS) entry which is preliminary data.</text>
</comment>
<evidence type="ECO:0000256" key="1">
    <source>
        <dbReference type="ARBA" id="ARBA00001966"/>
    </source>
</evidence>
<dbReference type="RefSeq" id="WP_036716746.1">
    <property type="nucleotide sequence ID" value="NZ_JRKS01000005.1"/>
</dbReference>
<dbReference type="STRING" id="690417.IC63_02875"/>
<feature type="domain" description="Radical SAM core" evidence="7">
    <location>
        <begin position="51"/>
        <end position="294"/>
    </location>
</feature>
<keyword evidence="4" id="KW-0408">Iron</keyword>
<dbReference type="SMART" id="SM00729">
    <property type="entry name" value="Elp3"/>
    <property type="match status" value="1"/>
</dbReference>
<dbReference type="OrthoDB" id="9801154at2"/>
<reference evidence="8 9" key="2">
    <citation type="submission" date="2014-10" db="EMBL/GenBank/DDBJ databases">
        <title>Paracoccus sanguinis sp. nov., isolated from clinical specimens of New York State patients.</title>
        <authorList>
            <person name="Mingle L.A."/>
            <person name="Cole J.A."/>
            <person name="Lapierre P."/>
            <person name="Musser K.A."/>
        </authorList>
    </citation>
    <scope>NUCLEOTIDE SEQUENCE [LARGE SCALE GENOMIC DNA]</scope>
    <source>
        <strain evidence="8 9">HAMBI 3106</strain>
    </source>
</reference>
<accession>A0A099FE11</accession>
<dbReference type="SFLD" id="SFLDG01102">
    <property type="entry name" value="Uncharacterised_Radical_SAM_Su"/>
    <property type="match status" value="1"/>
</dbReference>
<keyword evidence="5" id="KW-0411">Iron-sulfur</keyword>
<dbReference type="Proteomes" id="UP000029917">
    <property type="component" value="Unassembled WGS sequence"/>
</dbReference>
<dbReference type="CDD" id="cd01335">
    <property type="entry name" value="Radical_SAM"/>
    <property type="match status" value="1"/>
</dbReference>
<organism evidence="8 9">
    <name type="scientific">Paracoccus sphaerophysae</name>
    <dbReference type="NCBI Taxonomy" id="690417"/>
    <lineage>
        <taxon>Bacteria</taxon>
        <taxon>Pseudomonadati</taxon>
        <taxon>Pseudomonadota</taxon>
        <taxon>Alphaproteobacteria</taxon>
        <taxon>Rhodobacterales</taxon>
        <taxon>Paracoccaceae</taxon>
        <taxon>Paracoccus</taxon>
    </lineage>
</organism>
<evidence type="ECO:0000256" key="5">
    <source>
        <dbReference type="ARBA" id="ARBA00023014"/>
    </source>
</evidence>
<dbReference type="InterPro" id="IPR013785">
    <property type="entry name" value="Aldolase_TIM"/>
</dbReference>
<dbReference type="InterPro" id="IPR051675">
    <property type="entry name" value="Endo/Exo/Phosphatase_dom_1"/>
</dbReference>
<dbReference type="InterPro" id="IPR010994">
    <property type="entry name" value="RuvA_2-like"/>
</dbReference>
<dbReference type="InterPro" id="IPR007197">
    <property type="entry name" value="rSAM"/>
</dbReference>
<evidence type="ECO:0000256" key="4">
    <source>
        <dbReference type="ARBA" id="ARBA00023004"/>
    </source>
</evidence>
<evidence type="ECO:0000313" key="9">
    <source>
        <dbReference type="Proteomes" id="UP000029917"/>
    </source>
</evidence>
<dbReference type="PROSITE" id="PS51918">
    <property type="entry name" value="RADICAL_SAM"/>
    <property type="match status" value="1"/>
</dbReference>
<keyword evidence="2" id="KW-0949">S-adenosyl-L-methionine</keyword>
<dbReference type="SUPFAM" id="SSF47781">
    <property type="entry name" value="RuvA domain 2-like"/>
    <property type="match status" value="1"/>
</dbReference>
<dbReference type="SFLD" id="SFLDS00029">
    <property type="entry name" value="Radical_SAM"/>
    <property type="match status" value="1"/>
</dbReference>
<comment type="cofactor">
    <cofactor evidence="1">
        <name>[4Fe-4S] cluster</name>
        <dbReference type="ChEBI" id="CHEBI:49883"/>
    </cofactor>
</comment>
<name>A0A099FE11_9RHOB</name>
<proteinExistence type="predicted"/>
<gene>
    <name evidence="8" type="ORF">IC63_02875</name>
</gene>
<protein>
    <submittedName>
        <fullName evidence="8">Radical SAM protein</fullName>
    </submittedName>
</protein>
<dbReference type="NCBIfam" id="TIGR03916">
    <property type="entry name" value="rSAM_link_UDG"/>
    <property type="match status" value="1"/>
</dbReference>
<reference evidence="8 9" key="1">
    <citation type="submission" date="2014-09" db="EMBL/GenBank/DDBJ databases">
        <authorList>
            <person name="McGinnis J.M."/>
            <person name="Wolfgang W.J."/>
        </authorList>
    </citation>
    <scope>NUCLEOTIDE SEQUENCE [LARGE SCALE GENOMIC DNA]</scope>
    <source>
        <strain evidence="8 9">HAMBI 3106</strain>
    </source>
</reference>
<keyword evidence="3" id="KW-0479">Metal-binding</keyword>
<evidence type="ECO:0000313" key="8">
    <source>
        <dbReference type="EMBL" id="KGJ08985.1"/>
    </source>
</evidence>
<evidence type="ECO:0000256" key="3">
    <source>
        <dbReference type="ARBA" id="ARBA00022723"/>
    </source>
</evidence>
<evidence type="ECO:0000259" key="7">
    <source>
        <dbReference type="PROSITE" id="PS51918"/>
    </source>
</evidence>
<dbReference type="SUPFAM" id="SSF102114">
    <property type="entry name" value="Radical SAM enzymes"/>
    <property type="match status" value="1"/>
</dbReference>
<dbReference type="GO" id="GO:0003824">
    <property type="term" value="F:catalytic activity"/>
    <property type="evidence" value="ECO:0007669"/>
    <property type="project" value="InterPro"/>
</dbReference>
<dbReference type="EMBL" id="JRKS01000005">
    <property type="protein sequence ID" value="KGJ08985.1"/>
    <property type="molecule type" value="Genomic_DNA"/>
</dbReference>
<dbReference type="GO" id="GO:0051536">
    <property type="term" value="F:iron-sulfur cluster binding"/>
    <property type="evidence" value="ECO:0007669"/>
    <property type="project" value="UniProtKB-KW"/>
</dbReference>